<evidence type="ECO:0000313" key="2">
    <source>
        <dbReference type="EMBL" id="OAF65195.1"/>
    </source>
</evidence>
<reference evidence="2 3" key="1">
    <citation type="submission" date="2016-04" db="EMBL/GenBank/DDBJ databases">
        <title>The genome of Intoshia linei affirms orthonectids as highly simplified spiralians.</title>
        <authorList>
            <person name="Mikhailov K.V."/>
            <person name="Slusarev G.S."/>
            <person name="Nikitin M.A."/>
            <person name="Logacheva M.D."/>
            <person name="Penin A."/>
            <person name="Aleoshin V."/>
            <person name="Panchin Y.V."/>
        </authorList>
    </citation>
    <scope>NUCLEOTIDE SEQUENCE [LARGE SCALE GENOMIC DNA]</scope>
    <source>
        <strain evidence="2">Intl2013</strain>
        <tissue evidence="2">Whole animal</tissue>
    </source>
</reference>
<keyword evidence="1" id="KW-1133">Transmembrane helix</keyword>
<dbReference type="EMBL" id="LWCA01001400">
    <property type="protein sequence ID" value="OAF65195.1"/>
    <property type="molecule type" value="Genomic_DNA"/>
</dbReference>
<evidence type="ECO:0000313" key="3">
    <source>
        <dbReference type="Proteomes" id="UP000078046"/>
    </source>
</evidence>
<comment type="caution">
    <text evidence="2">The sequence shown here is derived from an EMBL/GenBank/DDBJ whole genome shotgun (WGS) entry which is preliminary data.</text>
</comment>
<organism evidence="2 3">
    <name type="scientific">Intoshia linei</name>
    <dbReference type="NCBI Taxonomy" id="1819745"/>
    <lineage>
        <taxon>Eukaryota</taxon>
        <taxon>Metazoa</taxon>
        <taxon>Spiralia</taxon>
        <taxon>Lophotrochozoa</taxon>
        <taxon>Mesozoa</taxon>
        <taxon>Orthonectida</taxon>
        <taxon>Rhopaluridae</taxon>
        <taxon>Intoshia</taxon>
    </lineage>
</organism>
<dbReference type="Proteomes" id="UP000078046">
    <property type="component" value="Unassembled WGS sequence"/>
</dbReference>
<gene>
    <name evidence="2" type="ORF">A3Q56_07037</name>
</gene>
<accession>A0A177AT79</accession>
<sequence>MKTYFNFSSTATCLEVSIIALCLQFSEYLLVQKSSSITLSLAGIIKDIFMIFLAGVIKHEHFSNLNTLGLIVCFMGIGVYSIEKYREYKNKIKDKNQHIENIEMLQDEK</sequence>
<proteinExistence type="predicted"/>
<keyword evidence="3" id="KW-1185">Reference proteome</keyword>
<feature type="transmembrane region" description="Helical" evidence="1">
    <location>
        <begin position="37"/>
        <end position="57"/>
    </location>
</feature>
<feature type="transmembrane region" description="Helical" evidence="1">
    <location>
        <begin position="63"/>
        <end position="82"/>
    </location>
</feature>
<dbReference type="OrthoDB" id="18894at2759"/>
<protein>
    <recommendedName>
        <fullName evidence="4">Sugar phosphate transporter domain-containing protein</fullName>
    </recommendedName>
</protein>
<name>A0A177AT79_9BILA</name>
<keyword evidence="1" id="KW-0472">Membrane</keyword>
<evidence type="ECO:0008006" key="4">
    <source>
        <dbReference type="Google" id="ProtNLM"/>
    </source>
</evidence>
<dbReference type="AlphaFoldDB" id="A0A177AT79"/>
<keyword evidence="1" id="KW-0812">Transmembrane</keyword>
<evidence type="ECO:0000256" key="1">
    <source>
        <dbReference type="SAM" id="Phobius"/>
    </source>
</evidence>